<dbReference type="InterPro" id="IPR025857">
    <property type="entry name" value="MacB_PCD"/>
</dbReference>
<dbReference type="PANTHER" id="PTHR30572:SF4">
    <property type="entry name" value="ABC TRANSPORTER PERMEASE YTRF"/>
    <property type="match status" value="1"/>
</dbReference>
<comment type="caution">
    <text evidence="10">The sequence shown here is derived from an EMBL/GenBank/DDBJ whole genome shotgun (WGS) entry which is preliminary data.</text>
</comment>
<feature type="domain" description="MacB-like periplasmic core" evidence="9">
    <location>
        <begin position="19"/>
        <end position="215"/>
    </location>
</feature>
<evidence type="ECO:0008006" key="12">
    <source>
        <dbReference type="Google" id="ProtNLM"/>
    </source>
</evidence>
<dbReference type="OrthoDB" id="239678at2"/>
<dbReference type="InterPro" id="IPR003838">
    <property type="entry name" value="ABC3_permease_C"/>
</dbReference>
<proteinExistence type="inferred from homology"/>
<gene>
    <name evidence="10" type="ORF">KKC1_28830</name>
</gene>
<keyword evidence="2" id="KW-1003">Cell membrane</keyword>
<feature type="transmembrane region" description="Helical" evidence="7">
    <location>
        <begin position="20"/>
        <end position="38"/>
    </location>
</feature>
<dbReference type="InterPro" id="IPR050250">
    <property type="entry name" value="Macrolide_Exporter_MacB"/>
</dbReference>
<evidence type="ECO:0000256" key="3">
    <source>
        <dbReference type="ARBA" id="ARBA00022692"/>
    </source>
</evidence>
<dbReference type="PANTHER" id="PTHR30572">
    <property type="entry name" value="MEMBRANE COMPONENT OF TRANSPORTER-RELATED"/>
    <property type="match status" value="1"/>
</dbReference>
<name>A0A1Z5HWR5_9FIRM</name>
<reference evidence="11" key="1">
    <citation type="journal article" date="2017" name="Appl. Environ. Microbiol.">
        <title>Genomic analysis of Calderihabitans maritimus KKC1, a thermophilic hydrogenogenic carboxydotrophic bacterium isolated from marine sediment.</title>
        <authorList>
            <person name="Omae K."/>
            <person name="Yoneda Y."/>
            <person name="Fukuyama Y."/>
            <person name="Yoshida T."/>
            <person name="Sako Y."/>
        </authorList>
    </citation>
    <scope>NUCLEOTIDE SEQUENCE [LARGE SCALE GENOMIC DNA]</scope>
    <source>
        <strain evidence="11">KKC1</strain>
    </source>
</reference>
<dbReference type="Proteomes" id="UP000197032">
    <property type="component" value="Unassembled WGS sequence"/>
</dbReference>
<organism evidence="10 11">
    <name type="scientific">Calderihabitans maritimus</name>
    <dbReference type="NCBI Taxonomy" id="1246530"/>
    <lineage>
        <taxon>Bacteria</taxon>
        <taxon>Bacillati</taxon>
        <taxon>Bacillota</taxon>
        <taxon>Clostridia</taxon>
        <taxon>Neomoorellales</taxon>
        <taxon>Calderihabitantaceae</taxon>
        <taxon>Calderihabitans</taxon>
    </lineage>
</organism>
<keyword evidence="11" id="KW-1185">Reference proteome</keyword>
<evidence type="ECO:0000259" key="9">
    <source>
        <dbReference type="Pfam" id="PF12704"/>
    </source>
</evidence>
<evidence type="ECO:0000313" key="11">
    <source>
        <dbReference type="Proteomes" id="UP000197032"/>
    </source>
</evidence>
<feature type="transmembrane region" description="Helical" evidence="7">
    <location>
        <begin position="258"/>
        <end position="283"/>
    </location>
</feature>
<evidence type="ECO:0000313" key="10">
    <source>
        <dbReference type="EMBL" id="GAW93755.1"/>
    </source>
</evidence>
<feature type="transmembrane region" description="Helical" evidence="7">
    <location>
        <begin position="348"/>
        <end position="368"/>
    </location>
</feature>
<dbReference type="RefSeq" id="WP_088554829.1">
    <property type="nucleotide sequence ID" value="NZ_BDGJ01000168.1"/>
</dbReference>
<dbReference type="GO" id="GO:0022857">
    <property type="term" value="F:transmembrane transporter activity"/>
    <property type="evidence" value="ECO:0007669"/>
    <property type="project" value="TreeGrafter"/>
</dbReference>
<keyword evidence="4 7" id="KW-1133">Transmembrane helix</keyword>
<protein>
    <recommendedName>
        <fullName evidence="12">ABC transporter permease</fullName>
    </recommendedName>
</protein>
<evidence type="ECO:0000256" key="5">
    <source>
        <dbReference type="ARBA" id="ARBA00023136"/>
    </source>
</evidence>
<feature type="domain" description="ABC3 transporter permease C-terminal" evidence="8">
    <location>
        <begin position="262"/>
        <end position="378"/>
    </location>
</feature>
<evidence type="ECO:0000256" key="1">
    <source>
        <dbReference type="ARBA" id="ARBA00004651"/>
    </source>
</evidence>
<evidence type="ECO:0000256" key="6">
    <source>
        <dbReference type="ARBA" id="ARBA00038076"/>
    </source>
</evidence>
<dbReference type="Pfam" id="PF12704">
    <property type="entry name" value="MacB_PCD"/>
    <property type="match status" value="1"/>
</dbReference>
<evidence type="ECO:0000256" key="7">
    <source>
        <dbReference type="SAM" id="Phobius"/>
    </source>
</evidence>
<accession>A0A1Z5HWR5</accession>
<evidence type="ECO:0000256" key="4">
    <source>
        <dbReference type="ARBA" id="ARBA00022989"/>
    </source>
</evidence>
<feature type="transmembrane region" description="Helical" evidence="7">
    <location>
        <begin position="303"/>
        <end position="328"/>
    </location>
</feature>
<keyword evidence="5 7" id="KW-0472">Membrane</keyword>
<dbReference type="Pfam" id="PF02687">
    <property type="entry name" value="FtsX"/>
    <property type="match status" value="1"/>
</dbReference>
<dbReference type="EMBL" id="BDGJ01000168">
    <property type="protein sequence ID" value="GAW93755.1"/>
    <property type="molecule type" value="Genomic_DNA"/>
</dbReference>
<dbReference type="AlphaFoldDB" id="A0A1Z5HWR5"/>
<dbReference type="GO" id="GO:0005886">
    <property type="term" value="C:plasma membrane"/>
    <property type="evidence" value="ECO:0007669"/>
    <property type="project" value="UniProtKB-SubCell"/>
</dbReference>
<comment type="subcellular location">
    <subcellularLocation>
        <location evidence="1">Cell membrane</location>
        <topology evidence="1">Multi-pass membrane protein</topology>
    </subcellularLocation>
</comment>
<keyword evidence="3 7" id="KW-0812">Transmembrane</keyword>
<comment type="similarity">
    <text evidence="6">Belongs to the ABC-4 integral membrane protein family.</text>
</comment>
<evidence type="ECO:0000259" key="8">
    <source>
        <dbReference type="Pfam" id="PF02687"/>
    </source>
</evidence>
<evidence type="ECO:0000256" key="2">
    <source>
        <dbReference type="ARBA" id="ARBA00022475"/>
    </source>
</evidence>
<sequence>MRLDSIAFNSLRRRKAKMFFLLLGMTVAMATVVTLYSITTAMNRELADTFDEIGANIMVVPKADDLSISYGGVNILASADDVNKLTVNDVIAINTIPNRENIAYVAPKLLGIGVVEDEKVMLVGVDFPYELKLKKWWTYEGDKPYRADDLLLGSRVARKLGKKPGDKVVINAQEFKVTAVLKEQGTEEDDLIFMNLLTAQTLLGKEGELSFIEVAAYCTTCPIEEIARQIREKLPHAQVNILAEAVKARQEVIDRFTYFSYAVSAVVVLIGMLVVMVTMMSSVSERTREIGIFRAMGYRKSHIFEIVLTEAMIVGLLGGVSGYLLGILSARSLAPAIAQMQVQIPWNLLAGGVIILAAAALGVLASLYPALKAAKLDPAEALRFI</sequence>